<dbReference type="AlphaFoldDB" id="A0A2Z7CQV8"/>
<proteinExistence type="predicted"/>
<evidence type="ECO:0000256" key="1">
    <source>
        <dbReference type="SAM" id="SignalP"/>
    </source>
</evidence>
<evidence type="ECO:0000313" key="2">
    <source>
        <dbReference type="EMBL" id="KZV47206.1"/>
    </source>
</evidence>
<reference evidence="2 3" key="1">
    <citation type="journal article" date="2015" name="Proc. Natl. Acad. Sci. U.S.A.">
        <title>The resurrection genome of Boea hygrometrica: A blueprint for survival of dehydration.</title>
        <authorList>
            <person name="Xiao L."/>
            <person name="Yang G."/>
            <person name="Zhang L."/>
            <person name="Yang X."/>
            <person name="Zhao S."/>
            <person name="Ji Z."/>
            <person name="Zhou Q."/>
            <person name="Hu M."/>
            <person name="Wang Y."/>
            <person name="Chen M."/>
            <person name="Xu Y."/>
            <person name="Jin H."/>
            <person name="Xiao X."/>
            <person name="Hu G."/>
            <person name="Bao F."/>
            <person name="Hu Y."/>
            <person name="Wan P."/>
            <person name="Li L."/>
            <person name="Deng X."/>
            <person name="Kuang T."/>
            <person name="Xiang C."/>
            <person name="Zhu J.K."/>
            <person name="Oliver M.J."/>
            <person name="He Y."/>
        </authorList>
    </citation>
    <scope>NUCLEOTIDE SEQUENCE [LARGE SCALE GENOMIC DNA]</scope>
    <source>
        <strain evidence="3">cv. XS01</strain>
    </source>
</reference>
<evidence type="ECO:0000313" key="3">
    <source>
        <dbReference type="Proteomes" id="UP000250235"/>
    </source>
</evidence>
<dbReference type="Proteomes" id="UP000250235">
    <property type="component" value="Unassembled WGS sequence"/>
</dbReference>
<feature type="signal peptide" evidence="1">
    <location>
        <begin position="1"/>
        <end position="24"/>
    </location>
</feature>
<name>A0A2Z7CQV8_9LAMI</name>
<dbReference type="EMBL" id="KQ995304">
    <property type="protein sequence ID" value="KZV47206.1"/>
    <property type="molecule type" value="Genomic_DNA"/>
</dbReference>
<feature type="chain" id="PRO_5016410801" evidence="1">
    <location>
        <begin position="25"/>
        <end position="118"/>
    </location>
</feature>
<organism evidence="2 3">
    <name type="scientific">Dorcoceras hygrometricum</name>
    <dbReference type="NCBI Taxonomy" id="472368"/>
    <lineage>
        <taxon>Eukaryota</taxon>
        <taxon>Viridiplantae</taxon>
        <taxon>Streptophyta</taxon>
        <taxon>Embryophyta</taxon>
        <taxon>Tracheophyta</taxon>
        <taxon>Spermatophyta</taxon>
        <taxon>Magnoliopsida</taxon>
        <taxon>eudicotyledons</taxon>
        <taxon>Gunneridae</taxon>
        <taxon>Pentapetalae</taxon>
        <taxon>asterids</taxon>
        <taxon>lamiids</taxon>
        <taxon>Lamiales</taxon>
        <taxon>Gesneriaceae</taxon>
        <taxon>Didymocarpoideae</taxon>
        <taxon>Trichosporeae</taxon>
        <taxon>Loxocarpinae</taxon>
        <taxon>Dorcoceras</taxon>
    </lineage>
</organism>
<protein>
    <submittedName>
        <fullName evidence="2">Uncharacterized protein</fullName>
    </submittedName>
</protein>
<gene>
    <name evidence="2" type="ORF">F511_05257</name>
</gene>
<keyword evidence="3" id="KW-1185">Reference proteome</keyword>
<dbReference type="OrthoDB" id="1052227at2759"/>
<accession>A0A2Z7CQV8</accession>
<keyword evidence="1" id="KW-0732">Signal</keyword>
<sequence>MSANALYVTLLCLTFLPPFHVATARHFPILPSAPSTARYYVTTTTLISSHKGRSIFPSAPSTAKNYTKETPFSSRVQKFFNQREVKDYMPKGASRSRFVNYQTLGSFRCFSGGNPPKP</sequence>